<dbReference type="AlphaFoldDB" id="A0A6G9AR48"/>
<proteinExistence type="inferred from homology"/>
<keyword evidence="2 3" id="KW-0479">Metal-binding</keyword>
<dbReference type="RefSeq" id="WP_167211829.1">
    <property type="nucleotide sequence ID" value="NZ_CP050063.1"/>
</dbReference>
<evidence type="ECO:0000256" key="1">
    <source>
        <dbReference type="ARBA" id="ARBA00008635"/>
    </source>
</evidence>
<feature type="binding site" evidence="3">
    <location>
        <position position="147"/>
    </location>
    <ligand>
        <name>a divalent metal cation</name>
        <dbReference type="ChEBI" id="CHEBI:60240"/>
    </ligand>
</feature>
<keyword evidence="5" id="KW-1185">Reference proteome</keyword>
<accession>A0A6G9AR48</accession>
<dbReference type="PANTHER" id="PTHR37302:SF3">
    <property type="entry name" value="DAMAGE-INDUCIBLE PROTEIN DINB"/>
    <property type="match status" value="1"/>
</dbReference>
<dbReference type="InterPro" id="IPR034660">
    <property type="entry name" value="DinB/YfiT-like"/>
</dbReference>
<evidence type="ECO:0000256" key="2">
    <source>
        <dbReference type="ARBA" id="ARBA00022723"/>
    </source>
</evidence>
<feature type="binding site" evidence="3">
    <location>
        <position position="143"/>
    </location>
    <ligand>
        <name>a divalent metal cation</name>
        <dbReference type="ChEBI" id="CHEBI:60240"/>
    </ligand>
</feature>
<dbReference type="EMBL" id="CP050063">
    <property type="protein sequence ID" value="QIP14880.1"/>
    <property type="molecule type" value="Genomic_DNA"/>
</dbReference>
<dbReference type="PANTHER" id="PTHR37302">
    <property type="entry name" value="SLR1116 PROTEIN"/>
    <property type="match status" value="1"/>
</dbReference>
<evidence type="ECO:0000313" key="4">
    <source>
        <dbReference type="EMBL" id="QIP14880.1"/>
    </source>
</evidence>
<dbReference type="InterPro" id="IPR007837">
    <property type="entry name" value="DinB"/>
</dbReference>
<dbReference type="SUPFAM" id="SSF109854">
    <property type="entry name" value="DinB/YfiT-like putative metalloenzymes"/>
    <property type="match status" value="1"/>
</dbReference>
<name>A0A6G9AR48_9BACT</name>
<evidence type="ECO:0000313" key="5">
    <source>
        <dbReference type="Proteomes" id="UP000501802"/>
    </source>
</evidence>
<organism evidence="4 5">
    <name type="scientific">Spirosoma aureum</name>
    <dbReference type="NCBI Taxonomy" id="2692134"/>
    <lineage>
        <taxon>Bacteria</taxon>
        <taxon>Pseudomonadati</taxon>
        <taxon>Bacteroidota</taxon>
        <taxon>Cytophagia</taxon>
        <taxon>Cytophagales</taxon>
        <taxon>Cytophagaceae</taxon>
        <taxon>Spirosoma</taxon>
    </lineage>
</organism>
<dbReference type="Pfam" id="PF05163">
    <property type="entry name" value="DinB"/>
    <property type="match status" value="1"/>
</dbReference>
<dbReference type="Proteomes" id="UP000501802">
    <property type="component" value="Chromosome"/>
</dbReference>
<dbReference type="GO" id="GO:0046872">
    <property type="term" value="F:metal ion binding"/>
    <property type="evidence" value="ECO:0007669"/>
    <property type="project" value="UniProtKB-KW"/>
</dbReference>
<gene>
    <name evidence="4" type="ORF">G8759_20780</name>
</gene>
<dbReference type="KEGG" id="spib:G8759_20780"/>
<evidence type="ECO:0000256" key="3">
    <source>
        <dbReference type="PIRSR" id="PIRSR607837-1"/>
    </source>
</evidence>
<protein>
    <submittedName>
        <fullName evidence="4">Damage-inducible protein DinB</fullName>
    </submittedName>
</protein>
<sequence length="175" mass="19946">MTQATEVKTPLTIAALISDYVVYNEWANKRLVEWLQTKPSGLMELEVPSSFPGIKGTLVHIWDTQRFWLAVLQQVEAPASFRQNGFYGTLDEAFDGLIDQSKEFTAYVKSLTDAELQEEVVLKTPWADGEEPRMSFIQHCMNHSTYHRGQLITIGHTIGLKDAPMTDYNFYRLIG</sequence>
<comment type="similarity">
    <text evidence="1">Belongs to the DinB family.</text>
</comment>
<reference evidence="4 5" key="1">
    <citation type="submission" date="2020-03" db="EMBL/GenBank/DDBJ databases">
        <authorList>
            <person name="Kim M.K."/>
        </authorList>
    </citation>
    <scope>NUCLEOTIDE SEQUENCE [LARGE SCALE GENOMIC DNA]</scope>
    <source>
        <strain evidence="4 5">BT328</strain>
    </source>
</reference>
<dbReference type="Gene3D" id="1.20.120.450">
    <property type="entry name" value="dinb family like domain"/>
    <property type="match status" value="1"/>
</dbReference>
<feature type="binding site" evidence="3">
    <location>
        <position position="60"/>
    </location>
    <ligand>
        <name>a divalent metal cation</name>
        <dbReference type="ChEBI" id="CHEBI:60240"/>
    </ligand>
</feature>